<evidence type="ECO:0000256" key="3">
    <source>
        <dbReference type="ARBA" id="ARBA00022840"/>
    </source>
</evidence>
<dbReference type="InterPro" id="IPR032875">
    <property type="entry name" value="Succ_CoA_lig_flav_dom"/>
</dbReference>
<dbReference type="Gene3D" id="3.40.50.720">
    <property type="entry name" value="NAD(P)-binding Rossmann-like Domain"/>
    <property type="match status" value="1"/>
</dbReference>
<sequence>MKVKPTLTNVLSDVKHIAVVGASPVEGKVGNVLLKNVLMNGFKGLVYAVNPKYSEVLGVPSYKSLSDLPLKPDLVVIAVPTEQAIKTLEEASTIGVKLAVVITSGFSEVGNEEAQQRLADVVRSSSIRVIGPNSAGISLTKLNLHASIEVSPSKGKVGLAVQSGAVGGVIISELRRYSSGISFFISLGNMVDVELSEVFEYALEDSETEAVIAYVEWVKNGRRFLDLGSKLVRSGKPLVILKGGRGVRSSEAVKSHTGGLTTNYEVFKVAVKSMKAYLADDIYDAIEVCEILRRLRSLKPRRVFIVTNSGGLGVLTASSLEEVGIELPLLPSGDFPKGVRSGGKAYIANPLDLGGDSTIDEVIDVLTADSLSKYVDLAVLVYVPTAAEKPEKLSSALIKRFNEIKVPTVSYFAGEGSFEVTKEVSKVMPVVTSSVNLAKALSALNSMWG</sequence>
<accession>A0A2R7Y466</accession>
<dbReference type="InterPro" id="IPR016102">
    <property type="entry name" value="Succinyl-CoA_synth-like"/>
</dbReference>
<dbReference type="GO" id="GO:0016874">
    <property type="term" value="F:ligase activity"/>
    <property type="evidence" value="ECO:0007669"/>
    <property type="project" value="UniProtKB-KW"/>
</dbReference>
<evidence type="ECO:0000259" key="4">
    <source>
        <dbReference type="SMART" id="SM00881"/>
    </source>
</evidence>
<dbReference type="Pfam" id="PF13607">
    <property type="entry name" value="Succ_CoA_lig"/>
    <property type="match status" value="1"/>
</dbReference>
<dbReference type="Pfam" id="PF13380">
    <property type="entry name" value="CoA_binding_2"/>
    <property type="match status" value="1"/>
</dbReference>
<protein>
    <recommendedName>
        <fullName evidence="4">CoA-binding domain-containing protein</fullName>
    </recommendedName>
</protein>
<dbReference type="PANTHER" id="PTHR43334:SF2">
    <property type="entry name" value="ACETATE--COA LIGASE [ADP-FORMING]"/>
    <property type="match status" value="1"/>
</dbReference>
<organism evidence="5 6">
    <name type="scientific">Zestosphaera tikiterensis</name>
    <dbReference type="NCBI Taxonomy" id="1973259"/>
    <lineage>
        <taxon>Archaea</taxon>
        <taxon>Thermoproteota</taxon>
        <taxon>Thermoprotei</taxon>
        <taxon>Desulfurococcales</taxon>
        <taxon>Desulfurococcaceae</taxon>
        <taxon>Zestosphaera</taxon>
    </lineage>
</organism>
<dbReference type="SUPFAM" id="SSF51735">
    <property type="entry name" value="NAD(P)-binding Rossmann-fold domains"/>
    <property type="match status" value="1"/>
</dbReference>
<dbReference type="PANTHER" id="PTHR43334">
    <property type="entry name" value="ACETATE--COA LIGASE [ADP-FORMING]"/>
    <property type="match status" value="1"/>
</dbReference>
<dbReference type="InterPro" id="IPR036291">
    <property type="entry name" value="NAD(P)-bd_dom_sf"/>
</dbReference>
<dbReference type="EMBL" id="NBVN01000004">
    <property type="protein sequence ID" value="PUA32346.1"/>
    <property type="molecule type" value="Genomic_DNA"/>
</dbReference>
<evidence type="ECO:0000256" key="2">
    <source>
        <dbReference type="ARBA" id="ARBA00022741"/>
    </source>
</evidence>
<dbReference type="InterPro" id="IPR003781">
    <property type="entry name" value="CoA-bd"/>
</dbReference>
<reference evidence="5 6" key="1">
    <citation type="journal article" date="2018" name="Syst. Appl. Microbiol.">
        <title>A new symbiotic nanoarchaeote (Candidatus Nanoclepta minutus) and its host (Zestosphaera tikiterensis gen. nov., sp. nov.) from a New Zealand hot spring.</title>
        <authorList>
            <person name="St John E."/>
            <person name="Liu Y."/>
            <person name="Podar M."/>
            <person name="Stott M.B."/>
            <person name="Meneghin J."/>
            <person name="Chen Z."/>
            <person name="Lagutin K."/>
            <person name="Mitchell K."/>
            <person name="Reysenbach A.L."/>
        </authorList>
    </citation>
    <scope>NUCLEOTIDE SEQUENCE [LARGE SCALE GENOMIC DNA]</scope>
    <source>
        <strain evidence="5">NZ3</strain>
    </source>
</reference>
<dbReference type="SUPFAM" id="SSF52210">
    <property type="entry name" value="Succinyl-CoA synthetase domains"/>
    <property type="match status" value="2"/>
</dbReference>
<keyword evidence="3" id="KW-0067">ATP-binding</keyword>
<dbReference type="SMART" id="SM00881">
    <property type="entry name" value="CoA_binding"/>
    <property type="match status" value="1"/>
</dbReference>
<dbReference type="Gene3D" id="3.40.50.261">
    <property type="entry name" value="Succinyl-CoA synthetase domains"/>
    <property type="match status" value="2"/>
</dbReference>
<dbReference type="InterPro" id="IPR051538">
    <property type="entry name" value="Acyl-CoA_Synth/Transferase"/>
</dbReference>
<evidence type="ECO:0000256" key="1">
    <source>
        <dbReference type="ARBA" id="ARBA00022598"/>
    </source>
</evidence>
<evidence type="ECO:0000313" key="6">
    <source>
        <dbReference type="Proteomes" id="UP000244093"/>
    </source>
</evidence>
<feature type="domain" description="CoA-binding" evidence="4">
    <location>
        <begin position="11"/>
        <end position="106"/>
    </location>
</feature>
<keyword evidence="2" id="KW-0547">Nucleotide-binding</keyword>
<keyword evidence="1" id="KW-0436">Ligase</keyword>
<dbReference type="AlphaFoldDB" id="A0A2R7Y466"/>
<gene>
    <name evidence="5" type="ORF">B7O98_06720</name>
</gene>
<name>A0A2R7Y466_9CREN</name>
<comment type="caution">
    <text evidence="5">The sequence shown here is derived from an EMBL/GenBank/DDBJ whole genome shotgun (WGS) entry which is preliminary data.</text>
</comment>
<evidence type="ECO:0000313" key="5">
    <source>
        <dbReference type="EMBL" id="PUA32346.1"/>
    </source>
</evidence>
<dbReference type="GO" id="GO:0005524">
    <property type="term" value="F:ATP binding"/>
    <property type="evidence" value="ECO:0007669"/>
    <property type="project" value="UniProtKB-KW"/>
</dbReference>
<proteinExistence type="predicted"/>
<dbReference type="Proteomes" id="UP000244093">
    <property type="component" value="Unassembled WGS sequence"/>
</dbReference>